<comment type="caution">
    <text evidence="3">The sequence shown here is derived from an EMBL/GenBank/DDBJ whole genome shotgun (WGS) entry which is preliminary data.</text>
</comment>
<feature type="coiled-coil region" evidence="1">
    <location>
        <begin position="64"/>
        <end position="167"/>
    </location>
</feature>
<gene>
    <name evidence="3" type="ORF">SteCoe_9619</name>
</gene>
<evidence type="ECO:0000313" key="3">
    <source>
        <dbReference type="EMBL" id="OMJ88489.1"/>
    </source>
</evidence>
<protein>
    <submittedName>
        <fullName evidence="3">Uncharacterized protein</fullName>
    </submittedName>
</protein>
<feature type="region of interest" description="Disordered" evidence="2">
    <location>
        <begin position="1"/>
        <end position="40"/>
    </location>
</feature>
<dbReference type="EMBL" id="MPUH01000150">
    <property type="protein sequence ID" value="OMJ88489.1"/>
    <property type="molecule type" value="Genomic_DNA"/>
</dbReference>
<reference evidence="3 4" key="1">
    <citation type="submission" date="2016-11" db="EMBL/GenBank/DDBJ databases">
        <title>The macronuclear genome of Stentor coeruleus: a giant cell with tiny introns.</title>
        <authorList>
            <person name="Slabodnick M."/>
            <person name="Ruby J.G."/>
            <person name="Reiff S.B."/>
            <person name="Swart E.C."/>
            <person name="Gosai S."/>
            <person name="Prabakaran S."/>
            <person name="Witkowska E."/>
            <person name="Larue G.E."/>
            <person name="Fisher S."/>
            <person name="Freeman R.M."/>
            <person name="Gunawardena J."/>
            <person name="Chu W."/>
            <person name="Stover N.A."/>
            <person name="Gregory B.D."/>
            <person name="Nowacki M."/>
            <person name="Derisi J."/>
            <person name="Roy S.W."/>
            <person name="Marshall W.F."/>
            <person name="Sood P."/>
        </authorList>
    </citation>
    <scope>NUCLEOTIDE SEQUENCE [LARGE SCALE GENOMIC DNA]</scope>
    <source>
        <strain evidence="3">WM001</strain>
    </source>
</reference>
<organism evidence="3 4">
    <name type="scientific">Stentor coeruleus</name>
    <dbReference type="NCBI Taxonomy" id="5963"/>
    <lineage>
        <taxon>Eukaryota</taxon>
        <taxon>Sar</taxon>
        <taxon>Alveolata</taxon>
        <taxon>Ciliophora</taxon>
        <taxon>Postciliodesmatophora</taxon>
        <taxon>Heterotrichea</taxon>
        <taxon>Heterotrichida</taxon>
        <taxon>Stentoridae</taxon>
        <taxon>Stentor</taxon>
    </lineage>
</organism>
<evidence type="ECO:0000256" key="1">
    <source>
        <dbReference type="SAM" id="Coils"/>
    </source>
</evidence>
<sequence>MESRKQKRSLVKDSQGEPKSEESARNLEESKKPIINPRGTFENLTIDERIDTFDEEIQFIFDKLSQLAAYIKTLQDDLAKSKKENKEKFADLASEEQEMKKTVSKIDKKMSDLEKKSDQLRQKFESRIEKSINENNNKELELRQKLESKIESKIEKINAEILKIQKQLSSIDINYIEDIIKESKLTCNKLENKISKIEVYKKEIDGGMKTFETGIKKEINALEVGMKKEMNAFEIEIKKEMKDFKNEIVSEIGNMENRLNKRYLDTLSEFERRVFAELERVIIVLTGLSNKNS</sequence>
<dbReference type="AlphaFoldDB" id="A0A1R2CHH8"/>
<dbReference type="Proteomes" id="UP000187209">
    <property type="component" value="Unassembled WGS sequence"/>
</dbReference>
<keyword evidence="1" id="KW-0175">Coiled coil</keyword>
<proteinExistence type="predicted"/>
<evidence type="ECO:0000313" key="4">
    <source>
        <dbReference type="Proteomes" id="UP000187209"/>
    </source>
</evidence>
<keyword evidence="4" id="KW-1185">Reference proteome</keyword>
<accession>A0A1R2CHH8</accession>
<name>A0A1R2CHH8_9CILI</name>
<evidence type="ECO:0000256" key="2">
    <source>
        <dbReference type="SAM" id="MobiDB-lite"/>
    </source>
</evidence>
<feature type="compositionally biased region" description="Basic and acidic residues" evidence="2">
    <location>
        <begin position="1"/>
        <end position="32"/>
    </location>
</feature>